<evidence type="ECO:0000313" key="1">
    <source>
        <dbReference type="EMBL" id="MBH1942139.1"/>
    </source>
</evidence>
<evidence type="ECO:0000313" key="2">
    <source>
        <dbReference type="Proteomes" id="UP000623269"/>
    </source>
</evidence>
<name>A0A8J7HEF7_9FIRM</name>
<dbReference type="AlphaFoldDB" id="A0A8J7HEF7"/>
<reference evidence="1" key="1">
    <citation type="submission" date="2020-12" db="EMBL/GenBank/DDBJ databases">
        <title>M. sibirica DSM 26468T genome.</title>
        <authorList>
            <person name="Thieme N."/>
            <person name="Rettenmaier R."/>
            <person name="Zverlov V."/>
            <person name="Liebl W."/>
        </authorList>
    </citation>
    <scope>NUCLEOTIDE SEQUENCE</scope>
    <source>
        <strain evidence="1">DSM 26468</strain>
    </source>
</reference>
<keyword evidence="2" id="KW-1185">Reference proteome</keyword>
<comment type="caution">
    <text evidence="1">The sequence shown here is derived from an EMBL/GenBank/DDBJ whole genome shotgun (WGS) entry which is preliminary data.</text>
</comment>
<dbReference type="EMBL" id="JAEAGR010000017">
    <property type="protein sequence ID" value="MBH1942139.1"/>
    <property type="molecule type" value="Genomic_DNA"/>
</dbReference>
<gene>
    <name evidence="1" type="ORF">I5677_14650</name>
</gene>
<organism evidence="1 2">
    <name type="scientific">Mobilitalea sibirica</name>
    <dbReference type="NCBI Taxonomy" id="1462919"/>
    <lineage>
        <taxon>Bacteria</taxon>
        <taxon>Bacillati</taxon>
        <taxon>Bacillota</taxon>
        <taxon>Clostridia</taxon>
        <taxon>Lachnospirales</taxon>
        <taxon>Lachnospiraceae</taxon>
        <taxon>Mobilitalea</taxon>
    </lineage>
</organism>
<protein>
    <submittedName>
        <fullName evidence="1">Uncharacterized protein</fullName>
    </submittedName>
</protein>
<dbReference type="RefSeq" id="WP_197662385.1">
    <property type="nucleotide sequence ID" value="NZ_JAEAGR010000017.1"/>
</dbReference>
<proteinExistence type="predicted"/>
<sequence>MSYAYEEPGYIKICGYIKKPASNYYHFTCPKCKVDLRLGTDGGRYGNIGEFTCQSCGSKYYATDDDCNPNSPLHIFENNQKLFDLQKEHILD</sequence>
<accession>A0A8J7HEF7</accession>
<dbReference type="Proteomes" id="UP000623269">
    <property type="component" value="Unassembled WGS sequence"/>
</dbReference>